<dbReference type="EMBL" id="VORB01000007">
    <property type="protein sequence ID" value="TXC78341.1"/>
    <property type="molecule type" value="Genomic_DNA"/>
</dbReference>
<dbReference type="AlphaFoldDB" id="A0A5C6V138"/>
<dbReference type="Proteomes" id="UP000321168">
    <property type="component" value="Unassembled WGS sequence"/>
</dbReference>
<dbReference type="Pfam" id="PF05726">
    <property type="entry name" value="Pirin_C"/>
    <property type="match status" value="1"/>
</dbReference>
<dbReference type="CDD" id="cd02909">
    <property type="entry name" value="cupin_pirin_N"/>
    <property type="match status" value="1"/>
</dbReference>
<name>A0A5C6V138_9FLAO</name>
<evidence type="ECO:0000259" key="4">
    <source>
        <dbReference type="Pfam" id="PF05726"/>
    </source>
</evidence>
<evidence type="ECO:0000256" key="2">
    <source>
        <dbReference type="RuleBase" id="RU003457"/>
    </source>
</evidence>
<evidence type="ECO:0000256" key="1">
    <source>
        <dbReference type="ARBA" id="ARBA00008416"/>
    </source>
</evidence>
<organism evidence="5 6">
    <name type="scientific">Luteibaculum oceani</name>
    <dbReference type="NCBI Taxonomy" id="1294296"/>
    <lineage>
        <taxon>Bacteria</taxon>
        <taxon>Pseudomonadati</taxon>
        <taxon>Bacteroidota</taxon>
        <taxon>Flavobacteriia</taxon>
        <taxon>Flavobacteriales</taxon>
        <taxon>Luteibaculaceae</taxon>
        <taxon>Luteibaculum</taxon>
    </lineage>
</organism>
<comment type="similarity">
    <text evidence="1 2">Belongs to the pirin family.</text>
</comment>
<feature type="domain" description="Pirin N-terminal" evidence="3">
    <location>
        <begin position="64"/>
        <end position="140"/>
    </location>
</feature>
<dbReference type="OrthoDB" id="321327at2"/>
<evidence type="ECO:0000313" key="6">
    <source>
        <dbReference type="Proteomes" id="UP000321168"/>
    </source>
</evidence>
<dbReference type="PANTHER" id="PTHR13903:SF8">
    <property type="entry name" value="PIRIN"/>
    <property type="match status" value="1"/>
</dbReference>
<evidence type="ECO:0000313" key="5">
    <source>
        <dbReference type="EMBL" id="TXC78341.1"/>
    </source>
</evidence>
<dbReference type="InterPro" id="IPR012093">
    <property type="entry name" value="Pirin"/>
</dbReference>
<gene>
    <name evidence="5" type="ORF">FRX97_08405</name>
</gene>
<comment type="caution">
    <text evidence="5">The sequence shown here is derived from an EMBL/GenBank/DDBJ whole genome shotgun (WGS) entry which is preliminary data.</text>
</comment>
<protein>
    <submittedName>
        <fullName evidence="5">Pirin family protein</fullName>
    </submittedName>
</protein>
<accession>A0A5C6V138</accession>
<reference evidence="5 6" key="1">
    <citation type="submission" date="2019-08" db="EMBL/GenBank/DDBJ databases">
        <title>Genome of Luteibaculum oceani JCM 18817.</title>
        <authorList>
            <person name="Bowman J.P."/>
        </authorList>
    </citation>
    <scope>NUCLEOTIDE SEQUENCE [LARGE SCALE GENOMIC DNA]</scope>
    <source>
        <strain evidence="5 6">JCM 18817</strain>
    </source>
</reference>
<dbReference type="InterPro" id="IPR003829">
    <property type="entry name" value="Pirin_N_dom"/>
</dbReference>
<dbReference type="InterPro" id="IPR014710">
    <property type="entry name" value="RmlC-like_jellyroll"/>
</dbReference>
<evidence type="ECO:0000259" key="3">
    <source>
        <dbReference type="Pfam" id="PF02678"/>
    </source>
</evidence>
<dbReference type="InterPro" id="IPR011051">
    <property type="entry name" value="RmlC_Cupin_sf"/>
</dbReference>
<dbReference type="Pfam" id="PF02678">
    <property type="entry name" value="Pirin"/>
    <property type="match status" value="1"/>
</dbReference>
<dbReference type="InterPro" id="IPR008778">
    <property type="entry name" value="Pirin_C_dom"/>
</dbReference>
<keyword evidence="6" id="KW-1185">Reference proteome</keyword>
<sequence length="334" mass="36941">MSKAIKNIFPLGFPWQTPDPFLFCVYHQDNYPAGTETLGPAPSYLKGRPIGNDFQKKDGFRMYHGTEVPGFPGHPHRGFETITIVEQGYADHSDSMGATGRFGNGDVQWMTAGKGVMHSEMFPLISSEGPNILELFQIWLNLPRKSKMVEPHYKMLWNEDIPVHKTDGVEVKVVAGDFKDSSALNPTPDSWAADPVSEVGVWLISIPENGKVNLPSCSADCNRSIYLYEGEKLSVQGVELTVNHGAELLSGAVNLENKSSSAKVLVLQGRPIGEPVVQHGPFVMNTEGEIRAAIMDYQKDQFGGWPWPKYEHVHPRDAGRFAKYADGAVEKRGD</sequence>
<dbReference type="PANTHER" id="PTHR13903">
    <property type="entry name" value="PIRIN-RELATED"/>
    <property type="match status" value="1"/>
</dbReference>
<proteinExistence type="inferred from homology"/>
<dbReference type="SUPFAM" id="SSF51182">
    <property type="entry name" value="RmlC-like cupins"/>
    <property type="match status" value="1"/>
</dbReference>
<dbReference type="RefSeq" id="WP_147014763.1">
    <property type="nucleotide sequence ID" value="NZ_VORB01000007.1"/>
</dbReference>
<dbReference type="Gene3D" id="2.60.120.10">
    <property type="entry name" value="Jelly Rolls"/>
    <property type="match status" value="2"/>
</dbReference>
<feature type="domain" description="Pirin C-terminal" evidence="4">
    <location>
        <begin position="204"/>
        <end position="303"/>
    </location>
</feature>